<keyword evidence="5 12" id="KW-1133">Transmembrane helix</keyword>
<evidence type="ECO:0000256" key="2">
    <source>
        <dbReference type="ARBA" id="ARBA00022475"/>
    </source>
</evidence>
<feature type="transmembrane region" description="Helical" evidence="12">
    <location>
        <begin position="6"/>
        <end position="25"/>
    </location>
</feature>
<dbReference type="PANTHER" id="PTHR35457">
    <property type="entry name" value="HEME A SYNTHASE"/>
    <property type="match status" value="1"/>
</dbReference>
<evidence type="ECO:0000313" key="13">
    <source>
        <dbReference type="EMBL" id="MBR7782136.1"/>
    </source>
</evidence>
<evidence type="ECO:0000256" key="1">
    <source>
        <dbReference type="ARBA" id="ARBA00004141"/>
    </source>
</evidence>
<evidence type="ECO:0000256" key="10">
    <source>
        <dbReference type="ARBA" id="ARBA00023157"/>
    </source>
</evidence>
<sequence>MIVELGLIFLAVACLPLALIFFSRVPDKRRKLLTVTVALTFELIMFGAFTRLTDSGLGCPDWPGCYGESNPFMAHEEIRDAEALAPHGPVTVSKAWIEMIHRYLAGSLGVLVIAQLWMAWRDYRRNGTSYAWNLAMLVLILLQGAFGAWTVTLKLQPVIVSTHLLLGMLLLAGLTVSWVLYDSRRYWAPWQIPTSALRWLAPLALVVLFSQIALGGWTSSNYAALACSDFPTCQEQWIPAMDWQHGFSLWRPLGKTVHGEYLTFQALVAIHWAHRSFAWVAALIILSTAFLLRRIAGAERLATGLIVAVLLQIAIGISTVLLSWPLLLAVLHNGMAAVLVILLSMVNYRIWHAKRVAVQ</sequence>
<dbReference type="GO" id="GO:0006784">
    <property type="term" value="P:heme A biosynthetic process"/>
    <property type="evidence" value="ECO:0007669"/>
    <property type="project" value="InterPro"/>
</dbReference>
<evidence type="ECO:0000256" key="12">
    <source>
        <dbReference type="SAM" id="Phobius"/>
    </source>
</evidence>
<evidence type="ECO:0000256" key="4">
    <source>
        <dbReference type="ARBA" id="ARBA00022723"/>
    </source>
</evidence>
<gene>
    <name evidence="13" type="ORF">KDM89_08290</name>
</gene>
<evidence type="ECO:0000313" key="14">
    <source>
        <dbReference type="Proteomes" id="UP000680067"/>
    </source>
</evidence>
<dbReference type="AlphaFoldDB" id="A0A941DNR7"/>
<feature type="transmembrane region" description="Helical" evidence="12">
    <location>
        <begin position="196"/>
        <end position="214"/>
    </location>
</feature>
<dbReference type="EMBL" id="JAGSPN010000005">
    <property type="protein sequence ID" value="MBR7782136.1"/>
    <property type="molecule type" value="Genomic_DNA"/>
</dbReference>
<dbReference type="Pfam" id="PF02628">
    <property type="entry name" value="COX15-CtaA"/>
    <property type="match status" value="1"/>
</dbReference>
<name>A0A941DNR7_9BURK</name>
<evidence type="ECO:0000256" key="9">
    <source>
        <dbReference type="ARBA" id="ARBA00023136"/>
    </source>
</evidence>
<proteinExistence type="predicted"/>
<keyword evidence="8" id="KW-0350">Heme biosynthesis</keyword>
<protein>
    <submittedName>
        <fullName evidence="13">COX15/CtaA family protein</fullName>
    </submittedName>
</protein>
<evidence type="ECO:0000256" key="8">
    <source>
        <dbReference type="ARBA" id="ARBA00023133"/>
    </source>
</evidence>
<keyword evidence="3 12" id="KW-0812">Transmembrane</keyword>
<evidence type="ECO:0000256" key="11">
    <source>
        <dbReference type="ARBA" id="ARBA00023444"/>
    </source>
</evidence>
<keyword evidence="7" id="KW-0408">Iron</keyword>
<feature type="transmembrane region" description="Helical" evidence="12">
    <location>
        <begin position="272"/>
        <end position="292"/>
    </location>
</feature>
<feature type="transmembrane region" description="Helical" evidence="12">
    <location>
        <begin position="304"/>
        <end position="324"/>
    </location>
</feature>
<keyword evidence="9 12" id="KW-0472">Membrane</keyword>
<comment type="subcellular location">
    <subcellularLocation>
        <location evidence="1">Membrane</location>
        <topology evidence="1">Multi-pass membrane protein</topology>
    </subcellularLocation>
</comment>
<dbReference type="RefSeq" id="WP_212687482.1">
    <property type="nucleotide sequence ID" value="NZ_JAGSPN010000005.1"/>
</dbReference>
<evidence type="ECO:0000256" key="7">
    <source>
        <dbReference type="ARBA" id="ARBA00023004"/>
    </source>
</evidence>
<feature type="transmembrane region" description="Helical" evidence="12">
    <location>
        <begin position="330"/>
        <end position="351"/>
    </location>
</feature>
<organism evidence="13 14">
    <name type="scientific">Undibacterium luofuense</name>
    <dbReference type="NCBI Taxonomy" id="2828733"/>
    <lineage>
        <taxon>Bacteria</taxon>
        <taxon>Pseudomonadati</taxon>
        <taxon>Pseudomonadota</taxon>
        <taxon>Betaproteobacteria</taxon>
        <taxon>Burkholderiales</taxon>
        <taxon>Oxalobacteraceae</taxon>
        <taxon>Undibacterium</taxon>
    </lineage>
</organism>
<evidence type="ECO:0000256" key="3">
    <source>
        <dbReference type="ARBA" id="ARBA00022692"/>
    </source>
</evidence>
<dbReference type="Proteomes" id="UP000680067">
    <property type="component" value="Unassembled WGS sequence"/>
</dbReference>
<feature type="transmembrane region" description="Helical" evidence="12">
    <location>
        <begin position="158"/>
        <end position="181"/>
    </location>
</feature>
<dbReference type="GO" id="GO:0046872">
    <property type="term" value="F:metal ion binding"/>
    <property type="evidence" value="ECO:0007669"/>
    <property type="project" value="UniProtKB-KW"/>
</dbReference>
<dbReference type="GO" id="GO:0016491">
    <property type="term" value="F:oxidoreductase activity"/>
    <property type="evidence" value="ECO:0007669"/>
    <property type="project" value="UniProtKB-KW"/>
</dbReference>
<keyword evidence="10" id="KW-1015">Disulfide bond</keyword>
<dbReference type="InterPro" id="IPR050450">
    <property type="entry name" value="COX15/CtaA_HemeA_synthase"/>
</dbReference>
<keyword evidence="4" id="KW-0479">Metal-binding</keyword>
<feature type="transmembrane region" description="Helical" evidence="12">
    <location>
        <begin position="100"/>
        <end position="120"/>
    </location>
</feature>
<dbReference type="GO" id="GO:0016020">
    <property type="term" value="C:membrane"/>
    <property type="evidence" value="ECO:0007669"/>
    <property type="project" value="UniProtKB-SubCell"/>
</dbReference>
<comment type="caution">
    <text evidence="13">The sequence shown here is derived from an EMBL/GenBank/DDBJ whole genome shotgun (WGS) entry which is preliminary data.</text>
</comment>
<reference evidence="13" key="1">
    <citation type="submission" date="2021-04" db="EMBL/GenBank/DDBJ databases">
        <title>novel species isolated from subtropical streams in China.</title>
        <authorList>
            <person name="Lu H."/>
        </authorList>
    </citation>
    <scope>NUCLEOTIDE SEQUENCE</scope>
    <source>
        <strain evidence="13">LFS511W</strain>
    </source>
</reference>
<feature type="transmembrane region" description="Helical" evidence="12">
    <location>
        <begin position="132"/>
        <end position="152"/>
    </location>
</feature>
<keyword evidence="6" id="KW-0560">Oxidoreductase</keyword>
<dbReference type="PANTHER" id="PTHR35457:SF1">
    <property type="entry name" value="HEME A SYNTHASE"/>
    <property type="match status" value="1"/>
</dbReference>
<feature type="transmembrane region" description="Helical" evidence="12">
    <location>
        <begin position="32"/>
        <end position="52"/>
    </location>
</feature>
<evidence type="ECO:0000256" key="5">
    <source>
        <dbReference type="ARBA" id="ARBA00022989"/>
    </source>
</evidence>
<accession>A0A941DNR7</accession>
<keyword evidence="14" id="KW-1185">Reference proteome</keyword>
<comment type="pathway">
    <text evidence="11">Porphyrin-containing compound metabolism.</text>
</comment>
<dbReference type="InterPro" id="IPR003780">
    <property type="entry name" value="COX15/CtaA_fam"/>
</dbReference>
<evidence type="ECO:0000256" key="6">
    <source>
        <dbReference type="ARBA" id="ARBA00023002"/>
    </source>
</evidence>
<keyword evidence="2" id="KW-1003">Cell membrane</keyword>